<keyword evidence="2" id="KW-0472">Membrane</keyword>
<evidence type="ECO:0000256" key="2">
    <source>
        <dbReference type="SAM" id="Phobius"/>
    </source>
</evidence>
<reference evidence="4 5" key="1">
    <citation type="submission" date="2018-10" db="EMBL/GenBank/DDBJ databases">
        <title>Sinomicrobium pectinilyticum sp. nov., a pectinase-producing bacterium isolated from alkaline and saline soil, and emended description of the genus Sinomicrobium.</title>
        <authorList>
            <person name="Cheng B."/>
            <person name="Li C."/>
            <person name="Lai Q."/>
            <person name="Du M."/>
            <person name="Shao Z."/>
            <person name="Xu P."/>
            <person name="Yang C."/>
        </authorList>
    </citation>
    <scope>NUCLEOTIDE SEQUENCE [LARGE SCALE GENOMIC DNA]</scope>
    <source>
        <strain evidence="4 5">5DNS001</strain>
    </source>
</reference>
<dbReference type="InterPro" id="IPR015943">
    <property type="entry name" value="WD40/YVTN_repeat-like_dom_sf"/>
</dbReference>
<feature type="domain" description="HTH luxR-type" evidence="3">
    <location>
        <begin position="862"/>
        <end position="919"/>
    </location>
</feature>
<dbReference type="GO" id="GO:0003677">
    <property type="term" value="F:DNA binding"/>
    <property type="evidence" value="ECO:0007669"/>
    <property type="project" value="InterPro"/>
</dbReference>
<accession>A0A3N0F4Z2</accession>
<dbReference type="OrthoDB" id="1090267at2"/>
<dbReference type="SUPFAM" id="SSF46894">
    <property type="entry name" value="C-terminal effector domain of the bipartite response regulators"/>
    <property type="match status" value="1"/>
</dbReference>
<proteinExistence type="predicted"/>
<evidence type="ECO:0000313" key="5">
    <source>
        <dbReference type="Proteomes" id="UP000267469"/>
    </source>
</evidence>
<dbReference type="Pfam" id="PF00196">
    <property type="entry name" value="GerE"/>
    <property type="match status" value="1"/>
</dbReference>
<dbReference type="Gene3D" id="2.130.10.10">
    <property type="entry name" value="YVTN repeat-like/Quinoprotein amine dehydrogenase"/>
    <property type="match status" value="2"/>
</dbReference>
<dbReference type="GO" id="GO:0006355">
    <property type="term" value="P:regulation of DNA-templated transcription"/>
    <property type="evidence" value="ECO:0007669"/>
    <property type="project" value="InterPro"/>
</dbReference>
<feature type="transmembrane region" description="Helical" evidence="2">
    <location>
        <begin position="730"/>
        <end position="747"/>
    </location>
</feature>
<protein>
    <submittedName>
        <fullName evidence="4">Two component regulator three Y domain-containing protein</fullName>
    </submittedName>
</protein>
<dbReference type="EMBL" id="RJTM01000002">
    <property type="protein sequence ID" value="RNL95125.1"/>
    <property type="molecule type" value="Genomic_DNA"/>
</dbReference>
<dbReference type="SUPFAM" id="SSF50978">
    <property type="entry name" value="WD40 repeat-like"/>
    <property type="match status" value="1"/>
</dbReference>
<dbReference type="Proteomes" id="UP000267469">
    <property type="component" value="Unassembled WGS sequence"/>
</dbReference>
<evidence type="ECO:0000259" key="3">
    <source>
        <dbReference type="SMART" id="SM00421"/>
    </source>
</evidence>
<evidence type="ECO:0000313" key="4">
    <source>
        <dbReference type="EMBL" id="RNL95125.1"/>
    </source>
</evidence>
<comment type="caution">
    <text evidence="4">The sequence shown here is derived from an EMBL/GenBank/DDBJ whole genome shotgun (WGS) entry which is preliminary data.</text>
</comment>
<dbReference type="InterPro" id="IPR036322">
    <property type="entry name" value="WD40_repeat_dom_sf"/>
</dbReference>
<keyword evidence="5" id="KW-1185">Reference proteome</keyword>
<name>A0A3N0F4Z2_SINP1</name>
<organism evidence="4 5">
    <name type="scientific">Sinomicrobium pectinilyticum</name>
    <dbReference type="NCBI Taxonomy" id="1084421"/>
    <lineage>
        <taxon>Bacteria</taxon>
        <taxon>Pseudomonadati</taxon>
        <taxon>Bacteroidota</taxon>
        <taxon>Flavobacteriia</taxon>
        <taxon>Flavobacteriales</taxon>
        <taxon>Flavobacteriaceae</taxon>
        <taxon>Sinomicrobium</taxon>
    </lineage>
</organism>
<keyword evidence="2" id="KW-0812">Transmembrane</keyword>
<dbReference type="AlphaFoldDB" id="A0A3N0F4Z2"/>
<evidence type="ECO:0000256" key="1">
    <source>
        <dbReference type="SAM" id="Coils"/>
    </source>
</evidence>
<gene>
    <name evidence="4" type="ORF">ED312_00555</name>
</gene>
<keyword evidence="1" id="KW-0175">Coiled coil</keyword>
<keyword evidence="2" id="KW-1133">Transmembrane helix</keyword>
<dbReference type="InterPro" id="IPR016032">
    <property type="entry name" value="Sig_transdc_resp-reg_C-effctor"/>
</dbReference>
<sequence length="922" mass="107659">MGPRVTLYFFFFICLVTGVRFSYAQQAVLPVSNFSVNDYHAANQNWDITTDDQGLTFVANHQGLLVFNGQYWKLYTLPNNTIIRSVYRDGDRVYTGSYEEFGYWKKNELGEFEYTSLTSQIDVAHEFRDEEFWEITRWGENIVFRSFATVYIYNGEKITVLKPGFIITKMMSSGEALILGENTGRVHRYTEKDGLVPLPETENIGNPVADIVADGDKLIIGTKSAGCFSYDPGHHKLQRWDREINEELSAYELNKICIVGENRIAFGTIKNGVIIYDRATRTSQYINRHLGLQNNTVLGVDVSGDKLWLALDNGVDVVKVNSEFTFFKDETGELGTVYDIAFYNNTVYMGSNTGVYYFKGDKMVFLENSQGHVWDLEVVNGRLLCGHNSGTYDISNNTFDRISRFSGGYAIRSVPGKDDTFIQCTYVGLVVYIYGEEGWEVSPVEGINFPIDNIVFENRHTVWASHPYKGFFRIRLGDDYRKATAIREFDQGELKSLRTQVFRVGNDITLYNAGEWYTYDPVKEYLEAFIPFEKYKDKKLLYQDGGHFWFTDTGKNGVIYTDLVKDTVIVQRELGRRLTPLFEKVVKRNDSLYYFTLNDGFAEFNFHKYRRQWHNQPLTVTDRVRIDHVETGDSLYAFSANPGIAFRNAGNIRFFVYYPDHFGQDFQYRLTGPLTQEGRVDNGVITLQNLTYGDYRIDVSPVSFDMDSPVTLHYGFRIHPPWYLSPAMKVIYLLLFFAIIYLFFLWNKRLIKDHQRKLTRRMYRESQRKMELLERQNLEKEVKLKRKELMNSTLMISKKNELLLEIQNELRRIRKDNVNEYRVKSLIARTTEVIHNQEDWQVFETNFNELHDDFFKRLVQRYPKLTSKDMKLCGYLKMNLTSKEIAPLMGITSRGVEIHRYRLRKKLELDKDQDLVKFLLVI</sequence>
<dbReference type="InterPro" id="IPR000792">
    <property type="entry name" value="Tscrpt_reg_LuxR_C"/>
</dbReference>
<dbReference type="SMART" id="SM00421">
    <property type="entry name" value="HTH_LUXR"/>
    <property type="match status" value="1"/>
</dbReference>
<feature type="coiled-coil region" evidence="1">
    <location>
        <begin position="756"/>
        <end position="816"/>
    </location>
</feature>
<dbReference type="Gene3D" id="1.10.10.10">
    <property type="entry name" value="Winged helix-like DNA-binding domain superfamily/Winged helix DNA-binding domain"/>
    <property type="match status" value="1"/>
</dbReference>
<dbReference type="RefSeq" id="WP_123214036.1">
    <property type="nucleotide sequence ID" value="NZ_RJTM01000002.1"/>
</dbReference>
<dbReference type="InterPro" id="IPR036388">
    <property type="entry name" value="WH-like_DNA-bd_sf"/>
</dbReference>